<protein>
    <recommendedName>
        <fullName evidence="3">Transferrin-binding protein B C-lobe/N-lobe beta barrel domain-containing protein</fullName>
    </recommendedName>
</protein>
<accession>A0A1I6MZS2</accession>
<dbReference type="RefSeq" id="WP_090209737.1">
    <property type="nucleotide sequence ID" value="NZ_FOZM01000003.1"/>
</dbReference>
<evidence type="ECO:0008006" key="3">
    <source>
        <dbReference type="Google" id="ProtNLM"/>
    </source>
</evidence>
<gene>
    <name evidence="1" type="ORF">SAMN05444714_2762</name>
</gene>
<organism evidence="1 2">
    <name type="scientific">Yoonia litorea</name>
    <dbReference type="NCBI Taxonomy" id="1123755"/>
    <lineage>
        <taxon>Bacteria</taxon>
        <taxon>Pseudomonadati</taxon>
        <taxon>Pseudomonadota</taxon>
        <taxon>Alphaproteobacteria</taxon>
        <taxon>Rhodobacterales</taxon>
        <taxon>Paracoccaceae</taxon>
        <taxon>Yoonia</taxon>
    </lineage>
</organism>
<sequence length="271" mass="26200">MDFSRHCIALTAIAGLAACGGNNGGSDPSTSADAYLSGAVTADATNGGVIGTAETDNGGTIDPTDDVVTAVPGYAIDSSGSVTTDISSVTEAGSTTVEIDGQTYVLSGLNTVSDDGRLENLAAASANGDASIVTILGTGTDLDGMGSPDELYAYTRGLVTDAANLPSASTTYSGNANFATVGSSDVDEGTFSLTVGFGDGSVSGDVDLTAFEGTISGAQSGASVTGTISVDGSPDTMDLSGGIFGSAGEEFAGSASGTVDGTAGVMVLQGN</sequence>
<dbReference type="EMBL" id="FOZM01000003">
    <property type="protein sequence ID" value="SFS21189.1"/>
    <property type="molecule type" value="Genomic_DNA"/>
</dbReference>
<evidence type="ECO:0000313" key="1">
    <source>
        <dbReference type="EMBL" id="SFS21189.1"/>
    </source>
</evidence>
<evidence type="ECO:0000313" key="2">
    <source>
        <dbReference type="Proteomes" id="UP000198926"/>
    </source>
</evidence>
<reference evidence="1 2" key="1">
    <citation type="submission" date="2016-10" db="EMBL/GenBank/DDBJ databases">
        <authorList>
            <person name="de Groot N.N."/>
        </authorList>
    </citation>
    <scope>NUCLEOTIDE SEQUENCE [LARGE SCALE GENOMIC DNA]</scope>
    <source>
        <strain evidence="1 2">DSM 29433</strain>
    </source>
</reference>
<dbReference type="Gene3D" id="2.40.160.90">
    <property type="match status" value="1"/>
</dbReference>
<dbReference type="PROSITE" id="PS51257">
    <property type="entry name" value="PROKAR_LIPOPROTEIN"/>
    <property type="match status" value="1"/>
</dbReference>
<proteinExistence type="predicted"/>
<dbReference type="SUPFAM" id="SSF56925">
    <property type="entry name" value="OMPA-like"/>
    <property type="match status" value="1"/>
</dbReference>
<dbReference type="InterPro" id="IPR011250">
    <property type="entry name" value="OMP/PagP_B-barrel"/>
</dbReference>
<dbReference type="Proteomes" id="UP000198926">
    <property type="component" value="Unassembled WGS sequence"/>
</dbReference>
<name>A0A1I6MZS2_9RHOB</name>
<dbReference type="AlphaFoldDB" id="A0A1I6MZS2"/>
<keyword evidence="2" id="KW-1185">Reference proteome</keyword>